<evidence type="ECO:0000256" key="4">
    <source>
        <dbReference type="ARBA" id="ARBA00049243"/>
    </source>
</evidence>
<dbReference type="GO" id="GO:0005829">
    <property type="term" value="C:cytosol"/>
    <property type="evidence" value="ECO:0007669"/>
    <property type="project" value="TreeGrafter"/>
</dbReference>
<dbReference type="FunFam" id="3.40.50.1970:FF:000003">
    <property type="entry name" value="Alcohol dehydrogenase, iron-containing"/>
    <property type="match status" value="1"/>
</dbReference>
<dbReference type="PROSITE" id="PS00060">
    <property type="entry name" value="ADH_IRON_2"/>
    <property type="match status" value="1"/>
</dbReference>
<comment type="catalytic activity">
    <reaction evidence="4">
        <text>a primary alcohol + NAD(+) = an aldehyde + NADH + H(+)</text>
        <dbReference type="Rhea" id="RHEA:10736"/>
        <dbReference type="ChEBI" id="CHEBI:15378"/>
        <dbReference type="ChEBI" id="CHEBI:15734"/>
        <dbReference type="ChEBI" id="CHEBI:17478"/>
        <dbReference type="ChEBI" id="CHEBI:57540"/>
        <dbReference type="ChEBI" id="CHEBI:57945"/>
        <dbReference type="EC" id="1.1.1.1"/>
    </reaction>
</comment>
<dbReference type="InterPro" id="IPR056798">
    <property type="entry name" value="ADH_Fe_C"/>
</dbReference>
<dbReference type="InterPro" id="IPR001670">
    <property type="entry name" value="ADH_Fe/GldA"/>
</dbReference>
<dbReference type="InterPro" id="IPR044731">
    <property type="entry name" value="BDH-like"/>
</dbReference>
<name>A0A1I7BV71_9HYPH</name>
<comment type="cofactor">
    <cofactor evidence="1">
        <name>Fe cation</name>
        <dbReference type="ChEBI" id="CHEBI:24875"/>
    </cofactor>
</comment>
<dbReference type="PANTHER" id="PTHR43633:SF1">
    <property type="entry name" value="ALCOHOL DEHYDROGENASE YQHD"/>
    <property type="match status" value="1"/>
</dbReference>
<dbReference type="AlphaFoldDB" id="A0A1I7BV71"/>
<evidence type="ECO:0000313" key="8">
    <source>
        <dbReference type="Proteomes" id="UP000183371"/>
    </source>
</evidence>
<dbReference type="Gene3D" id="3.40.50.1970">
    <property type="match status" value="1"/>
</dbReference>
<dbReference type="RefSeq" id="WP_054785510.1">
    <property type="nucleotide sequence ID" value="NZ_FPBD01000004.1"/>
</dbReference>
<keyword evidence="3" id="KW-0560">Oxidoreductase</keyword>
<evidence type="ECO:0000313" key="7">
    <source>
        <dbReference type="EMBL" id="SFT91059.1"/>
    </source>
</evidence>
<gene>
    <name evidence="7" type="ORF">SAMN05444141_104374</name>
</gene>
<comment type="similarity">
    <text evidence="2">Belongs to the iron-containing alcohol dehydrogenase family.</text>
</comment>
<proteinExistence type="inferred from homology"/>
<dbReference type="GO" id="GO:1990002">
    <property type="term" value="F:methylglyoxal reductase (NADPH) (acetol producing) activity"/>
    <property type="evidence" value="ECO:0007669"/>
    <property type="project" value="TreeGrafter"/>
</dbReference>
<evidence type="ECO:0000256" key="2">
    <source>
        <dbReference type="ARBA" id="ARBA00007358"/>
    </source>
</evidence>
<dbReference type="EMBL" id="FPBD01000004">
    <property type="protein sequence ID" value="SFT91059.1"/>
    <property type="molecule type" value="Genomic_DNA"/>
</dbReference>
<reference evidence="8" key="1">
    <citation type="submission" date="2016-10" db="EMBL/GenBank/DDBJ databases">
        <authorList>
            <person name="Varghese N."/>
            <person name="Submissions S."/>
        </authorList>
    </citation>
    <scope>NUCLEOTIDE SEQUENCE [LARGE SCALE GENOMIC DNA]</scope>
    <source>
        <strain evidence="8">DSM 17465</strain>
    </source>
</reference>
<evidence type="ECO:0000259" key="5">
    <source>
        <dbReference type="Pfam" id="PF00465"/>
    </source>
</evidence>
<dbReference type="GO" id="GO:1990362">
    <property type="term" value="F:butanol dehydrogenase (NAD+) activity"/>
    <property type="evidence" value="ECO:0007669"/>
    <property type="project" value="InterPro"/>
</dbReference>
<sequence>MKFNYQNPTKLLFGQGQISEIRDQIPAGSRVLFAYGGGSIKANGVHDQVMSALEGFTVVEFSGIEPNPHFETLEKAVDLVKEHDLNFILAVGGGSVVDGCKFVAAAAHYDGDHWDIPSGKHRIQKATPLASVLTLPATGSESNGNSVITRKSTGEKLAFGSPHVYPVFSVLDPDTMKTLPERQIKNGLVDAFVHVCEQYLTFPTGALVQDGYAEALLRTLIQLGQTYSERDTDEWRANLMYAANQGLNGLISCGVPQDWATHQIGHELTAIYGIDHAQTLSIIQPSLLRSQIELKREKLEQMGTKVFALPKTADLAEKTIDAIEDFYQELAMPIRLSDAKITEQNDIDTLMQIIEGRDFLQAIGEHGKITPDVIKEIVYAAR</sequence>
<protein>
    <submittedName>
        <fullName evidence="7">NADP-dependent alcohol dehydrogenase</fullName>
    </submittedName>
</protein>
<dbReference type="PANTHER" id="PTHR43633">
    <property type="entry name" value="ALCOHOL DEHYDROGENASE YQHD"/>
    <property type="match status" value="1"/>
</dbReference>
<organism evidence="7 8">
    <name type="scientific">Pseudovibrio denitrificans</name>
    <dbReference type="NCBI Taxonomy" id="258256"/>
    <lineage>
        <taxon>Bacteria</taxon>
        <taxon>Pseudomonadati</taxon>
        <taxon>Pseudomonadota</taxon>
        <taxon>Alphaproteobacteria</taxon>
        <taxon>Hyphomicrobiales</taxon>
        <taxon>Stappiaceae</taxon>
        <taxon>Pseudovibrio</taxon>
    </lineage>
</organism>
<accession>A0A1I7BV71</accession>
<dbReference type="GO" id="GO:0046872">
    <property type="term" value="F:metal ion binding"/>
    <property type="evidence" value="ECO:0007669"/>
    <property type="project" value="InterPro"/>
</dbReference>
<dbReference type="Proteomes" id="UP000183371">
    <property type="component" value="Unassembled WGS sequence"/>
</dbReference>
<evidence type="ECO:0000256" key="1">
    <source>
        <dbReference type="ARBA" id="ARBA00001962"/>
    </source>
</evidence>
<keyword evidence="8" id="KW-1185">Reference proteome</keyword>
<dbReference type="Gene3D" id="1.20.1090.10">
    <property type="entry name" value="Dehydroquinate synthase-like - alpha domain"/>
    <property type="match status" value="1"/>
</dbReference>
<feature type="domain" description="Alcohol dehydrogenase iron-type/glycerol dehydrogenase GldA" evidence="5">
    <location>
        <begin position="8"/>
        <end position="173"/>
    </location>
</feature>
<dbReference type="Pfam" id="PF25137">
    <property type="entry name" value="ADH_Fe_C"/>
    <property type="match status" value="1"/>
</dbReference>
<dbReference type="InterPro" id="IPR018211">
    <property type="entry name" value="ADH_Fe_CS"/>
</dbReference>
<evidence type="ECO:0000259" key="6">
    <source>
        <dbReference type="Pfam" id="PF25137"/>
    </source>
</evidence>
<evidence type="ECO:0000256" key="3">
    <source>
        <dbReference type="ARBA" id="ARBA00023002"/>
    </source>
</evidence>
<dbReference type="Pfam" id="PF00465">
    <property type="entry name" value="Fe-ADH"/>
    <property type="match status" value="1"/>
</dbReference>
<dbReference type="SUPFAM" id="SSF56796">
    <property type="entry name" value="Dehydroquinate synthase-like"/>
    <property type="match status" value="1"/>
</dbReference>
<dbReference type="CDD" id="cd08187">
    <property type="entry name" value="BDH"/>
    <property type="match status" value="1"/>
</dbReference>
<dbReference type="GO" id="GO:0008106">
    <property type="term" value="F:alcohol dehydrogenase (NADP+) activity"/>
    <property type="evidence" value="ECO:0007669"/>
    <property type="project" value="TreeGrafter"/>
</dbReference>
<feature type="domain" description="Fe-containing alcohol dehydrogenase-like C-terminal" evidence="6">
    <location>
        <begin position="188"/>
        <end position="352"/>
    </location>
</feature>